<dbReference type="PROSITE" id="PS50088">
    <property type="entry name" value="ANK_REPEAT"/>
    <property type="match status" value="3"/>
</dbReference>
<keyword evidence="4" id="KW-0812">Transmembrane</keyword>
<feature type="transmembrane region" description="Helical" evidence="4">
    <location>
        <begin position="16"/>
        <end position="37"/>
    </location>
</feature>
<dbReference type="Gene3D" id="1.25.40.20">
    <property type="entry name" value="Ankyrin repeat-containing domain"/>
    <property type="match status" value="1"/>
</dbReference>
<dbReference type="AlphaFoldDB" id="A0A4R8MSC1"/>
<dbReference type="InterPro" id="IPR002110">
    <property type="entry name" value="Ankyrin_rpt"/>
</dbReference>
<dbReference type="EMBL" id="SORO01000003">
    <property type="protein sequence ID" value="TDY68019.1"/>
    <property type="molecule type" value="Genomic_DNA"/>
</dbReference>
<proteinExistence type="predicted"/>
<evidence type="ECO:0000313" key="5">
    <source>
        <dbReference type="EMBL" id="TDY68019.1"/>
    </source>
</evidence>
<feature type="repeat" description="ANK" evidence="3">
    <location>
        <begin position="370"/>
        <end position="402"/>
    </location>
</feature>
<feature type="transmembrane region" description="Helical" evidence="4">
    <location>
        <begin position="100"/>
        <end position="119"/>
    </location>
</feature>
<feature type="repeat" description="ANK" evidence="3">
    <location>
        <begin position="336"/>
        <end position="368"/>
    </location>
</feature>
<feature type="transmembrane region" description="Helical" evidence="4">
    <location>
        <begin position="249"/>
        <end position="267"/>
    </location>
</feature>
<dbReference type="Pfam" id="PF00023">
    <property type="entry name" value="Ank"/>
    <property type="match status" value="1"/>
</dbReference>
<dbReference type="Pfam" id="PF12796">
    <property type="entry name" value="Ank_2"/>
    <property type="match status" value="1"/>
</dbReference>
<keyword evidence="2 3" id="KW-0040">ANK repeat</keyword>
<keyword evidence="4" id="KW-0472">Membrane</keyword>
<name>A0A4R8MSC1_LEPME</name>
<evidence type="ECO:0000256" key="1">
    <source>
        <dbReference type="ARBA" id="ARBA00022737"/>
    </source>
</evidence>
<dbReference type="Proteomes" id="UP000294684">
    <property type="component" value="Unassembled WGS sequence"/>
</dbReference>
<feature type="repeat" description="ANK" evidence="3">
    <location>
        <begin position="303"/>
        <end position="335"/>
    </location>
</feature>
<feature type="transmembrane region" description="Helical" evidence="4">
    <location>
        <begin position="203"/>
        <end position="220"/>
    </location>
</feature>
<keyword evidence="1" id="KW-0677">Repeat</keyword>
<dbReference type="PANTHER" id="PTHR24198">
    <property type="entry name" value="ANKYRIN REPEAT AND PROTEIN KINASE DOMAIN-CONTAINING PROTEIN"/>
    <property type="match status" value="1"/>
</dbReference>
<feature type="transmembrane region" description="Helical" evidence="4">
    <location>
        <begin position="131"/>
        <end position="150"/>
    </location>
</feature>
<dbReference type="SMART" id="SM00248">
    <property type="entry name" value="ANK"/>
    <property type="match status" value="5"/>
</dbReference>
<evidence type="ECO:0000256" key="4">
    <source>
        <dbReference type="SAM" id="Phobius"/>
    </source>
</evidence>
<organism evidence="5 6">
    <name type="scientific">Leptospira meyeri</name>
    <dbReference type="NCBI Taxonomy" id="29508"/>
    <lineage>
        <taxon>Bacteria</taxon>
        <taxon>Pseudomonadati</taxon>
        <taxon>Spirochaetota</taxon>
        <taxon>Spirochaetia</taxon>
        <taxon>Leptospirales</taxon>
        <taxon>Leptospiraceae</taxon>
        <taxon>Leptospira</taxon>
    </lineage>
</organism>
<feature type="transmembrane region" description="Helical" evidence="4">
    <location>
        <begin position="170"/>
        <end position="191"/>
    </location>
</feature>
<evidence type="ECO:0000313" key="6">
    <source>
        <dbReference type="Proteomes" id="UP000294684"/>
    </source>
</evidence>
<dbReference type="PANTHER" id="PTHR24198:SF165">
    <property type="entry name" value="ANKYRIN REPEAT-CONTAINING PROTEIN-RELATED"/>
    <property type="match status" value="1"/>
</dbReference>
<dbReference type="GeneID" id="79828838"/>
<dbReference type="PROSITE" id="PS50297">
    <property type="entry name" value="ANK_REP_REGION"/>
    <property type="match status" value="2"/>
</dbReference>
<dbReference type="STRING" id="1193051.LEP1GSC017_0799"/>
<reference evidence="5 6" key="1">
    <citation type="submission" date="2019-03" db="EMBL/GenBank/DDBJ databases">
        <title>Genomic Encyclopedia of Archaeal and Bacterial Type Strains, Phase II (KMG-II): from individual species to whole genera.</title>
        <authorList>
            <person name="Goeker M."/>
        </authorList>
    </citation>
    <scope>NUCLEOTIDE SEQUENCE [LARGE SCALE GENOMIC DNA]</scope>
    <source>
        <strain evidence="5 6">DSM 21537</strain>
    </source>
</reference>
<keyword evidence="4" id="KW-1133">Transmembrane helix</keyword>
<gene>
    <name evidence="5" type="ORF">CLV96_3576</name>
</gene>
<feature type="transmembrane region" description="Helical" evidence="4">
    <location>
        <begin position="49"/>
        <end position="68"/>
    </location>
</feature>
<dbReference type="InterPro" id="IPR036770">
    <property type="entry name" value="Ankyrin_rpt-contain_sf"/>
</dbReference>
<sequence>MNAEKNLPQMNPFRGGLISIIRLLTPPILAFLLIVLVRYVSNDISWKRNLLAVSFLCYYAAVSVFGTLRAASAVEDILGEEDVVEDKTSRMRRARHSVRVFFSLWFVGGVAILAGLYVGMNKNRWDMPIPLPSIQILSSIVWAILSSLLLQLMSFHRGILLTKGGSTKGYIAQSISIYGFLITLFPIYFLLYAGNGKILNIPYLIAFTLPTNILLVYLIIKKYKSVLGILGENSELFFHPDFKYAAKKAFGVFFILFLLISLFFLDYSRRRKLLWIYSARENHIYLFHFLRLTGVSVDEVDEHKYTPLFWAIQGGSLPFVKSIVGEGANLEATNEFGQTPLILAVLLQNEPIVKELVYLGSDPNRADTLEGQTPLILAARDGNFEIASFLLEKNANPAVKNKKGKSALDLALENGHLKIVDLLKNLKQTK</sequence>
<evidence type="ECO:0000256" key="3">
    <source>
        <dbReference type="PROSITE-ProRule" id="PRU00023"/>
    </source>
</evidence>
<keyword evidence="6" id="KW-1185">Reference proteome</keyword>
<protein>
    <submittedName>
        <fullName evidence="5">Ankyrin repeat protein</fullName>
    </submittedName>
</protein>
<comment type="caution">
    <text evidence="5">The sequence shown here is derived from an EMBL/GenBank/DDBJ whole genome shotgun (WGS) entry which is preliminary data.</text>
</comment>
<dbReference type="RefSeq" id="WP_004785158.1">
    <property type="nucleotide sequence ID" value="NZ_SORO01000003.1"/>
</dbReference>
<dbReference type="OrthoDB" id="318840at2"/>
<accession>A0A4R8MSC1</accession>
<evidence type="ECO:0000256" key="2">
    <source>
        <dbReference type="ARBA" id="ARBA00023043"/>
    </source>
</evidence>
<dbReference type="SUPFAM" id="SSF48403">
    <property type="entry name" value="Ankyrin repeat"/>
    <property type="match status" value="1"/>
</dbReference>